<accession>C5RB60</accession>
<dbReference type="InterPro" id="IPR002560">
    <property type="entry name" value="Transposase_DDE"/>
</dbReference>
<evidence type="ECO:0000313" key="3">
    <source>
        <dbReference type="Proteomes" id="UP000004528"/>
    </source>
</evidence>
<keyword evidence="3" id="KW-1185">Reference proteome</keyword>
<evidence type="ECO:0000313" key="2">
    <source>
        <dbReference type="EMBL" id="EER74729.1"/>
    </source>
</evidence>
<dbReference type="Pfam" id="PF01610">
    <property type="entry name" value="DDE_Tnp_ISL3"/>
    <property type="match status" value="1"/>
</dbReference>
<dbReference type="EMBL" id="ACKU01000014">
    <property type="protein sequence ID" value="EER74729.1"/>
    <property type="molecule type" value="Genomic_DNA"/>
</dbReference>
<dbReference type="Proteomes" id="UP000004528">
    <property type="component" value="Unassembled WGS sequence"/>
</dbReference>
<proteinExistence type="predicted"/>
<dbReference type="AlphaFoldDB" id="C5RB60"/>
<gene>
    <name evidence="2" type="ORF">HMPREF0877_1205</name>
</gene>
<dbReference type="InterPro" id="IPR047951">
    <property type="entry name" value="Transpos_ISL3"/>
</dbReference>
<dbReference type="eggNOG" id="COG3464">
    <property type="taxonomic scope" value="Bacteria"/>
</dbReference>
<dbReference type="HOGENOM" id="CLU_1562256_0_0_9"/>
<feature type="domain" description="Transposase IS204/IS1001/IS1096/IS1165 DDE" evidence="1">
    <location>
        <begin position="1"/>
        <end position="153"/>
    </location>
</feature>
<dbReference type="PANTHER" id="PTHR33498">
    <property type="entry name" value="TRANSPOSASE FOR INSERTION SEQUENCE ELEMENT IS1557"/>
    <property type="match status" value="1"/>
</dbReference>
<protein>
    <recommendedName>
        <fullName evidence="1">Transposase IS204/IS1001/IS1096/IS1165 DDE domain-containing protein</fullName>
    </recommendedName>
</protein>
<reference evidence="2 3" key="1">
    <citation type="submission" date="2009-04" db="EMBL/GenBank/DDBJ databases">
        <authorList>
            <person name="Qin X."/>
            <person name="Bachman B."/>
            <person name="Battles P."/>
            <person name="Bell A."/>
            <person name="Bess C."/>
            <person name="Bickham C."/>
            <person name="Chaboub L."/>
            <person name="Chen D."/>
            <person name="Coyle M."/>
            <person name="Deiros D.R."/>
            <person name="Dinh H."/>
            <person name="Forbes L."/>
            <person name="Fowler G."/>
            <person name="Francisco L."/>
            <person name="Fu Q."/>
            <person name="Gubbala S."/>
            <person name="Hale W."/>
            <person name="Han Y."/>
            <person name="Hemphill L."/>
            <person name="Highlander S.K."/>
            <person name="Hirani K."/>
            <person name="Hogues M."/>
            <person name="Jackson L."/>
            <person name="Jakkamsetti A."/>
            <person name="Javaid M."/>
            <person name="Jiang H."/>
            <person name="Korchina V."/>
            <person name="Kovar C."/>
            <person name="Lara F."/>
            <person name="Lee S."/>
            <person name="Mata R."/>
            <person name="Mathew T."/>
            <person name="Moen C."/>
            <person name="Morales K."/>
            <person name="Munidasa M."/>
            <person name="Nazareth L."/>
            <person name="Ngo R."/>
            <person name="Nguyen L."/>
            <person name="Okwuonu G."/>
            <person name="Ongeri F."/>
            <person name="Patil S."/>
            <person name="Petrosino J."/>
            <person name="Pham C."/>
            <person name="Pham P."/>
            <person name="Pu L.-L."/>
            <person name="Puazo M."/>
            <person name="Raj R."/>
            <person name="Reid J."/>
            <person name="Rouhana J."/>
            <person name="Saada N."/>
            <person name="Shang Y."/>
            <person name="Simmons D."/>
            <person name="Thornton R."/>
            <person name="Warren J."/>
            <person name="Weissenberger G."/>
            <person name="Zhang J."/>
            <person name="Zhang L."/>
            <person name="Zhou C."/>
            <person name="Zhu D."/>
            <person name="Muzny D."/>
            <person name="Worley K."/>
            <person name="Gibbs R."/>
        </authorList>
    </citation>
    <scope>NUCLEOTIDE SEQUENCE [LARGE SCALE GENOMIC DNA]</scope>
    <source>
        <strain evidence="2 3">ATCC 33313</strain>
    </source>
</reference>
<name>C5RB60_WEIPA</name>
<organism evidence="2 3">
    <name type="scientific">Weissella paramesenteroides ATCC 33313</name>
    <dbReference type="NCBI Taxonomy" id="585506"/>
    <lineage>
        <taxon>Bacteria</taxon>
        <taxon>Bacillati</taxon>
        <taxon>Bacillota</taxon>
        <taxon>Bacilli</taxon>
        <taxon>Lactobacillales</taxon>
        <taxon>Lactobacillaceae</taxon>
        <taxon>Weissella</taxon>
    </lineage>
</organism>
<evidence type="ECO:0000259" key="1">
    <source>
        <dbReference type="Pfam" id="PF01610"/>
    </source>
</evidence>
<sequence>MTQVYRALNAIRIQTMKSYGLNTRAYRQLKRYWKLLLKDETTLNYIDFRKRRNYHHAYLTDQEVVDRLLALSPELQAAYNFFQDILYAVRHKDFEQLQTTITVNLQLPRFQQLPEPMKKARLTLKHHLSEIENSFTYKFSNGPVEELIIKLKLLSVLHTVFVISNYSVCVY</sequence>
<comment type="caution">
    <text evidence="2">The sequence shown here is derived from an EMBL/GenBank/DDBJ whole genome shotgun (WGS) entry which is preliminary data.</text>
</comment>
<dbReference type="PANTHER" id="PTHR33498:SF1">
    <property type="entry name" value="TRANSPOSASE FOR INSERTION SEQUENCE ELEMENT IS1557"/>
    <property type="match status" value="1"/>
</dbReference>